<dbReference type="InterPro" id="IPR036772">
    <property type="entry name" value="SRCR-like_dom_sf"/>
</dbReference>
<keyword evidence="2" id="KW-0325">Glycoprotein</keyword>
<keyword evidence="4" id="KW-1185">Reference proteome</keyword>
<gene>
    <name evidence="3" type="ORF">PACLA_8A053200</name>
</gene>
<dbReference type="Pfam" id="PF00530">
    <property type="entry name" value="SRCR"/>
    <property type="match status" value="1"/>
</dbReference>
<dbReference type="InterPro" id="IPR001190">
    <property type="entry name" value="SRCR"/>
</dbReference>
<dbReference type="EMBL" id="CACRXK020029860">
    <property type="protein sequence ID" value="CAB4042301.1"/>
    <property type="molecule type" value="Genomic_DNA"/>
</dbReference>
<dbReference type="SUPFAM" id="SSF56487">
    <property type="entry name" value="SRCR-like"/>
    <property type="match status" value="1"/>
</dbReference>
<accession>A0A6S7KI68</accession>
<sequence length="102" mass="11225">MRLASTTNNKTGRVEIFHPSFGWGTVCSDEWDDTDSRVICRQLGFTGVSGTSRGVYYGSGAGSILLDDVKCTGKESFIWDCSHRGWNVHNCGHYKDVGVDCI</sequence>
<proteinExistence type="predicted"/>
<dbReference type="FunFam" id="3.10.250.10:FF:000011">
    <property type="entry name" value="Scavenger receptor class A member 5"/>
    <property type="match status" value="1"/>
</dbReference>
<comment type="caution">
    <text evidence="3">The sequence shown here is derived from an EMBL/GenBank/DDBJ whole genome shotgun (WGS) entry which is preliminary data.</text>
</comment>
<dbReference type="PROSITE" id="PS50287">
    <property type="entry name" value="SRCR_2"/>
    <property type="match status" value="1"/>
</dbReference>
<dbReference type="PRINTS" id="PR00258">
    <property type="entry name" value="SPERACTRCPTR"/>
</dbReference>
<reference evidence="3" key="1">
    <citation type="submission" date="2020-04" db="EMBL/GenBank/DDBJ databases">
        <authorList>
            <person name="Alioto T."/>
            <person name="Alioto T."/>
            <person name="Gomez Garrido J."/>
        </authorList>
    </citation>
    <scope>NUCLEOTIDE SEQUENCE</scope>
    <source>
        <strain evidence="3">A484AB</strain>
    </source>
</reference>
<evidence type="ECO:0000313" key="4">
    <source>
        <dbReference type="Proteomes" id="UP001152795"/>
    </source>
</evidence>
<protein>
    <submittedName>
        <fullName evidence="3">Deleted in malignant brain tumors 1</fullName>
    </submittedName>
</protein>
<dbReference type="GO" id="GO:0016020">
    <property type="term" value="C:membrane"/>
    <property type="evidence" value="ECO:0007669"/>
    <property type="project" value="InterPro"/>
</dbReference>
<evidence type="ECO:0000313" key="3">
    <source>
        <dbReference type="EMBL" id="CAB4042301.1"/>
    </source>
</evidence>
<organism evidence="3 4">
    <name type="scientific">Paramuricea clavata</name>
    <name type="common">Red gorgonian</name>
    <name type="synonym">Violescent sea-whip</name>
    <dbReference type="NCBI Taxonomy" id="317549"/>
    <lineage>
        <taxon>Eukaryota</taxon>
        <taxon>Metazoa</taxon>
        <taxon>Cnidaria</taxon>
        <taxon>Anthozoa</taxon>
        <taxon>Octocorallia</taxon>
        <taxon>Malacalcyonacea</taxon>
        <taxon>Plexauridae</taxon>
        <taxon>Paramuricea</taxon>
    </lineage>
</organism>
<dbReference type="Gene3D" id="3.10.250.10">
    <property type="entry name" value="SRCR-like domain"/>
    <property type="match status" value="1"/>
</dbReference>
<dbReference type="SMART" id="SM00202">
    <property type="entry name" value="SR"/>
    <property type="match status" value="1"/>
</dbReference>
<dbReference type="AlphaFoldDB" id="A0A6S7KI68"/>
<evidence type="ECO:0000256" key="2">
    <source>
        <dbReference type="ARBA" id="ARBA00023180"/>
    </source>
</evidence>
<feature type="non-terminal residue" evidence="3">
    <location>
        <position position="102"/>
    </location>
</feature>
<dbReference type="PANTHER" id="PTHR48071:SF28">
    <property type="entry name" value="SRCR DOMAIN-CONTAINING PROTEIN"/>
    <property type="match status" value="1"/>
</dbReference>
<dbReference type="Proteomes" id="UP001152795">
    <property type="component" value="Unassembled WGS sequence"/>
</dbReference>
<name>A0A6S7KI68_PARCT</name>
<dbReference type="PANTHER" id="PTHR48071">
    <property type="entry name" value="SRCR DOMAIN-CONTAINING PROTEIN"/>
    <property type="match status" value="1"/>
</dbReference>
<evidence type="ECO:0000256" key="1">
    <source>
        <dbReference type="ARBA" id="ARBA00023157"/>
    </source>
</evidence>
<keyword evidence="1" id="KW-1015">Disulfide bond</keyword>
<dbReference type="OrthoDB" id="536948at2759"/>